<feature type="signal peptide" evidence="7">
    <location>
        <begin position="1"/>
        <end position="20"/>
    </location>
</feature>
<dbReference type="PROSITE" id="PS00136">
    <property type="entry name" value="SUBTILASE_ASP"/>
    <property type="match status" value="1"/>
</dbReference>
<dbReference type="InterPro" id="IPR050131">
    <property type="entry name" value="Peptidase_S8_subtilisin-like"/>
</dbReference>
<reference evidence="9 10" key="1">
    <citation type="submission" date="2021-03" db="EMBL/GenBank/DDBJ databases">
        <title>Sequencing the genomes of 1000 actinobacteria strains.</title>
        <authorList>
            <person name="Klenk H.-P."/>
        </authorList>
    </citation>
    <scope>NUCLEOTIDE SEQUENCE [LARGE SCALE GENOMIC DNA]</scope>
    <source>
        <strain evidence="9 10">DSM 46670</strain>
    </source>
</reference>
<dbReference type="InterPro" id="IPR022398">
    <property type="entry name" value="Peptidase_S8_His-AS"/>
</dbReference>
<evidence type="ECO:0000313" key="9">
    <source>
        <dbReference type="EMBL" id="MBP2329668.1"/>
    </source>
</evidence>
<dbReference type="GO" id="GO:0008233">
    <property type="term" value="F:peptidase activity"/>
    <property type="evidence" value="ECO:0007669"/>
    <property type="project" value="UniProtKB-KW"/>
</dbReference>
<comment type="caution">
    <text evidence="9">The sequence shown here is derived from an EMBL/GenBank/DDBJ whole genome shotgun (WGS) entry which is preliminary data.</text>
</comment>
<dbReference type="PRINTS" id="PR00723">
    <property type="entry name" value="SUBTILISIN"/>
</dbReference>
<dbReference type="Proteomes" id="UP001519332">
    <property type="component" value="Unassembled WGS sequence"/>
</dbReference>
<dbReference type="Gene3D" id="3.40.50.200">
    <property type="entry name" value="Peptidase S8/S53 domain"/>
    <property type="match status" value="1"/>
</dbReference>
<comment type="similarity">
    <text evidence="1 5 6">Belongs to the peptidase S8 family.</text>
</comment>
<feature type="active site" description="Charge relay system" evidence="5">
    <location>
        <position position="238"/>
    </location>
</feature>
<dbReference type="PROSITE" id="PS00138">
    <property type="entry name" value="SUBTILASE_SER"/>
    <property type="match status" value="1"/>
</dbReference>
<keyword evidence="2 5" id="KW-0645">Protease</keyword>
<dbReference type="InterPro" id="IPR015500">
    <property type="entry name" value="Peptidase_S8_subtilisin-rel"/>
</dbReference>
<evidence type="ECO:0000256" key="7">
    <source>
        <dbReference type="SAM" id="SignalP"/>
    </source>
</evidence>
<dbReference type="Pfam" id="PF00082">
    <property type="entry name" value="Peptidase_S8"/>
    <property type="match status" value="1"/>
</dbReference>
<dbReference type="InterPro" id="IPR023828">
    <property type="entry name" value="Peptidase_S8_Ser-AS"/>
</dbReference>
<dbReference type="GO" id="GO:0006508">
    <property type="term" value="P:proteolysis"/>
    <property type="evidence" value="ECO:0007669"/>
    <property type="project" value="UniProtKB-KW"/>
</dbReference>
<feature type="domain" description="Peptidase S8/S53" evidence="8">
    <location>
        <begin position="229"/>
        <end position="492"/>
    </location>
</feature>
<evidence type="ECO:0000256" key="5">
    <source>
        <dbReference type="PROSITE-ProRule" id="PRU01240"/>
    </source>
</evidence>
<organism evidence="9 10">
    <name type="scientific">Kibdelosporangium banguiense</name>
    <dbReference type="NCBI Taxonomy" id="1365924"/>
    <lineage>
        <taxon>Bacteria</taxon>
        <taxon>Bacillati</taxon>
        <taxon>Actinomycetota</taxon>
        <taxon>Actinomycetes</taxon>
        <taxon>Pseudonocardiales</taxon>
        <taxon>Pseudonocardiaceae</taxon>
        <taxon>Kibdelosporangium</taxon>
    </lineage>
</organism>
<dbReference type="RefSeq" id="WP_209646388.1">
    <property type="nucleotide sequence ID" value="NZ_JAGINW010000001.1"/>
</dbReference>
<dbReference type="PROSITE" id="PS00137">
    <property type="entry name" value="SUBTILASE_HIS"/>
    <property type="match status" value="1"/>
</dbReference>
<proteinExistence type="inferred from homology"/>
<dbReference type="SUPFAM" id="SSF52743">
    <property type="entry name" value="Subtilisin-like"/>
    <property type="match status" value="1"/>
</dbReference>
<evidence type="ECO:0000313" key="10">
    <source>
        <dbReference type="Proteomes" id="UP001519332"/>
    </source>
</evidence>
<dbReference type="Gene3D" id="2.60.40.10">
    <property type="entry name" value="Immunoglobulins"/>
    <property type="match status" value="1"/>
</dbReference>
<evidence type="ECO:0000259" key="8">
    <source>
        <dbReference type="Pfam" id="PF00082"/>
    </source>
</evidence>
<dbReference type="PANTHER" id="PTHR43806:SF65">
    <property type="entry name" value="SERINE PROTEASE APRX"/>
    <property type="match status" value="1"/>
</dbReference>
<keyword evidence="4 5" id="KW-0720">Serine protease</keyword>
<accession>A0ABS4TZ23</accession>
<evidence type="ECO:0000256" key="4">
    <source>
        <dbReference type="ARBA" id="ARBA00022825"/>
    </source>
</evidence>
<keyword evidence="7" id="KW-0732">Signal</keyword>
<gene>
    <name evidence="9" type="ORF">JOF56_010053</name>
</gene>
<evidence type="ECO:0000256" key="3">
    <source>
        <dbReference type="ARBA" id="ARBA00022801"/>
    </source>
</evidence>
<dbReference type="PANTHER" id="PTHR43806">
    <property type="entry name" value="PEPTIDASE S8"/>
    <property type="match status" value="1"/>
</dbReference>
<feature type="chain" id="PRO_5047487402" evidence="7">
    <location>
        <begin position="21"/>
        <end position="1307"/>
    </location>
</feature>
<dbReference type="InterPro" id="IPR023827">
    <property type="entry name" value="Peptidase_S8_Asp-AS"/>
</dbReference>
<protein>
    <submittedName>
        <fullName evidence="9">Subtilisin family serine protease</fullName>
    </submittedName>
</protein>
<evidence type="ECO:0000256" key="1">
    <source>
        <dbReference type="ARBA" id="ARBA00011073"/>
    </source>
</evidence>
<keyword evidence="3 5" id="KW-0378">Hydrolase</keyword>
<evidence type="ECO:0000256" key="2">
    <source>
        <dbReference type="ARBA" id="ARBA00022670"/>
    </source>
</evidence>
<name>A0ABS4TZ23_9PSEU</name>
<evidence type="ECO:0000256" key="6">
    <source>
        <dbReference type="RuleBase" id="RU003355"/>
    </source>
</evidence>
<dbReference type="EMBL" id="JAGINW010000001">
    <property type="protein sequence ID" value="MBP2329668.1"/>
    <property type="molecule type" value="Genomic_DNA"/>
</dbReference>
<dbReference type="InterPro" id="IPR036852">
    <property type="entry name" value="Peptidase_S8/S53_dom_sf"/>
</dbReference>
<dbReference type="InterPro" id="IPR013783">
    <property type="entry name" value="Ig-like_fold"/>
</dbReference>
<keyword evidence="10" id="KW-1185">Reference proteome</keyword>
<feature type="active site" description="Charge relay system" evidence="5">
    <location>
        <position position="455"/>
    </location>
</feature>
<feature type="active site" description="Charge relay system" evidence="5">
    <location>
        <position position="278"/>
    </location>
</feature>
<dbReference type="PROSITE" id="PS51892">
    <property type="entry name" value="SUBTILASE"/>
    <property type="match status" value="1"/>
</dbReference>
<sequence length="1307" mass="138474">MRLPRPLRPRRLVVIPVALAATMAVVPPVVAPAAAAPAGFQATRPVAPTTITLITGDTVTFSKDAAGRASVNVQLRPGNDALTYTTEQSGDKYFLIPDEAAPQVASGLLDRQLFDLNYLAVNGYGDDRTKAVPVIVQYHQKLTATQLDLEAGTIPGNTDRRTLPSINGAALEVGKDQARAFWEKVRGPAANTLGAGLTKVWLDAKVKALDDVSNAQIGAPTAWAAGYDGTGATVGVIDSGVDATHPDLAGRIAVARNFVEAGSPGGGNPEDVTDRHGHGTHVASTVAGSGAASNGRYKGAAPGAKLSIAKALDDAGYGTNSAIIAAMEWQVTTGHADVVSMSLGGGPTDGTDPLSQAVNELTARYGTLFVIAAGNAGPGQFTVAAPGAASSALTVGAVDANDRMADFSSRGPRVGDLAIKPEITAPGVGIVAARAAGTKMGQPLNDRYTAASGTSMATPHVAAAAGILAAKHADWTPEQLKAALVGTAKDGGFSVYEQGSGRLDIGRAVTQPVVDDVAAVSARVTYPYEGQALTKTVNYRNTGSAPVALDLSVKLTHNGSAAPAGMAKVSRPSLTVEPGATASIDVTLDPTVAQAGWYDGKLTATGGTSTLTVPIALWLQAEQDTVTVQLVGDPGWLNMTSTFVNAVLLSDTDIRFAGEPSTRVMNWKATGKPNTLEAKISLARGATYSLSSSLFWSKADRQIQYGLLFEPEFTVDGAGTVVLDATKMARVDIGTQQPSEAVIASYFHYRSSAAGQLYTGGSVFGYPAVAPGGFWVSPTKKTARIGMVGFIADQTRIAPQVTLTVPGYSLHPRYVSDRHELVPKFDRDRLAGFASEQDLRGGKDVRGKLVFLTPAPLQTFLADMDSAIAQGAAGVLTNNHLAWVMHADAYVKHMKIPLLWLDSAEAAQLARQLPRWPAVLQAKPTTPYEYKAVYYLRDRIPDRINLFSYDRDTAQVDTTYHARFTPKQGKWGPVSAFTEVQHTFIPGQTLSIRASHEFTAPDTRTEYYTVPGNDVLWSRAYRFTDPASGASRHGTSSRGFTRGAKETEDWNEAVLPMQALSGKDTPANGLALYACDNCRQGDRLRLRSLSPVGIGQFADASDPNHQYTGEPGTEEVRLYRDGKEVPPEYDSFGARYHSVPADAGTYRLTDVYTNGFGAPHGATTVTTDWTFRSSRPAASTVSDPYTCVDTALFNDKQPCAWQPLIQLAYQLDVAGDDTTRAGRPFTFTMTARTSSAKPIALRDLRVWTSADGGKNWTKALVTRWTGNAHYVSVINPRNAGPVTIKAEATDRDGNSVSQVIVDAYQVK</sequence>
<dbReference type="InterPro" id="IPR000209">
    <property type="entry name" value="Peptidase_S8/S53_dom"/>
</dbReference>